<evidence type="ECO:0000256" key="4">
    <source>
        <dbReference type="ARBA" id="ARBA00022801"/>
    </source>
</evidence>
<protein>
    <recommendedName>
        <fullName evidence="3">phospholipase D</fullName>
        <ecNumber evidence="3">3.1.4.4</ecNumber>
    </recommendedName>
</protein>
<dbReference type="EC" id="3.1.4.4" evidence="3"/>
<comment type="catalytic activity">
    <reaction evidence="1">
        <text>a 1,2-diacyl-sn-glycero-3-phosphocholine + H2O = a 1,2-diacyl-sn-glycero-3-phosphate + choline + H(+)</text>
        <dbReference type="Rhea" id="RHEA:14445"/>
        <dbReference type="ChEBI" id="CHEBI:15354"/>
        <dbReference type="ChEBI" id="CHEBI:15377"/>
        <dbReference type="ChEBI" id="CHEBI:15378"/>
        <dbReference type="ChEBI" id="CHEBI:57643"/>
        <dbReference type="ChEBI" id="CHEBI:58608"/>
        <dbReference type="EC" id="3.1.4.4"/>
    </reaction>
</comment>
<feature type="domain" description="Phospholipase D-like" evidence="7">
    <location>
        <begin position="171"/>
        <end position="295"/>
    </location>
</feature>
<proteinExistence type="inferred from homology"/>
<evidence type="ECO:0000259" key="7">
    <source>
        <dbReference type="Pfam" id="PF13091"/>
    </source>
</evidence>
<reference evidence="8" key="1">
    <citation type="journal article" date="2023" name="Int. J. Syst. Evol. Microbiol.">
        <title>Streptomyces meridianus sp. nov. isolated from brackish water of the Tagus estuary in Alcochete, Portugal.</title>
        <authorList>
            <person name="Santos J.D.N."/>
            <person name="Klimek D."/>
            <person name="Calusinska M."/>
            <person name="Lobo Da Cunha A."/>
            <person name="Catita J."/>
            <person name="Goncalves H."/>
            <person name="Gonzalez I."/>
            <person name="Reyes F."/>
            <person name="Lage O.M."/>
        </authorList>
    </citation>
    <scope>NUCLEOTIDE SEQUENCE</scope>
    <source>
        <strain evidence="8">MTZ3.1</strain>
    </source>
</reference>
<accession>A0ABT0XE94</accession>
<gene>
    <name evidence="8" type="ORF">M1E25_22740</name>
</gene>
<dbReference type="InterPro" id="IPR025202">
    <property type="entry name" value="PLD-like_dom"/>
</dbReference>
<dbReference type="Gene3D" id="3.30.870.10">
    <property type="entry name" value="Endonuclease Chain A"/>
    <property type="match status" value="2"/>
</dbReference>
<comment type="caution">
    <text evidence="8">The sequence shown here is derived from an EMBL/GenBank/DDBJ whole genome shotgun (WGS) entry which is preliminary data.</text>
</comment>
<dbReference type="Pfam" id="PF13091">
    <property type="entry name" value="PLDc_2"/>
    <property type="match status" value="1"/>
</dbReference>
<dbReference type="InterPro" id="IPR051406">
    <property type="entry name" value="PLD_domain"/>
</dbReference>
<keyword evidence="6" id="KW-0443">Lipid metabolism</keyword>
<keyword evidence="5" id="KW-0442">Lipid degradation</keyword>
<evidence type="ECO:0000256" key="3">
    <source>
        <dbReference type="ARBA" id="ARBA00012027"/>
    </source>
</evidence>
<dbReference type="PANTHER" id="PTHR43856">
    <property type="entry name" value="CARDIOLIPIN HYDROLASE"/>
    <property type="match status" value="1"/>
</dbReference>
<organism evidence="8 9">
    <name type="scientific">Streptomyces meridianus</name>
    <dbReference type="NCBI Taxonomy" id="2938945"/>
    <lineage>
        <taxon>Bacteria</taxon>
        <taxon>Bacillati</taxon>
        <taxon>Actinomycetota</taxon>
        <taxon>Actinomycetes</taxon>
        <taxon>Kitasatosporales</taxon>
        <taxon>Streptomycetaceae</taxon>
        <taxon>Streptomyces</taxon>
    </lineage>
</organism>
<dbReference type="EMBL" id="JAMQGM010000051">
    <property type="protein sequence ID" value="MCM2580129.1"/>
    <property type="molecule type" value="Genomic_DNA"/>
</dbReference>
<dbReference type="SUPFAM" id="SSF56024">
    <property type="entry name" value="Phospholipase D/nuclease"/>
    <property type="match status" value="1"/>
</dbReference>
<sequence length="314" mass="33749">MKVQVVLDRVSATSPVADGTYATLKASLGTDTGRSSFVTLCPTGRSCLGNPDKGSSVSHNKFVLVSSADAGLTRNVVVQTSSNLTPSSYDVYWNSATTVTGNGTLYNAYVSYFQKLKAKSWSTWKYSRTPAGAHTAYFFPRAGSTNASDTIVGVLENVDCTWSDSTGSHRTALRLAMFTLTRQGVADKLASLRRAGCTVDIVYSNTDAGTWKALHFSGGPQMRCYEHDHDGDSSTPLMVVHSKYMIIDGWCAGKRNKAVWTGSQNYSTSGLRANDETVLKVDDDATYLAYRNNFGAVRSAAVPGTADNVAKCKS</sequence>
<dbReference type="RefSeq" id="WP_251418673.1">
    <property type="nucleotide sequence ID" value="NZ_JAMQGM010000051.1"/>
</dbReference>
<dbReference type="Proteomes" id="UP001167160">
    <property type="component" value="Unassembled WGS sequence"/>
</dbReference>
<name>A0ABT0XE94_9ACTN</name>
<keyword evidence="4" id="KW-0378">Hydrolase</keyword>
<keyword evidence="9" id="KW-1185">Reference proteome</keyword>
<evidence type="ECO:0000313" key="9">
    <source>
        <dbReference type="Proteomes" id="UP001167160"/>
    </source>
</evidence>
<evidence type="ECO:0000256" key="6">
    <source>
        <dbReference type="ARBA" id="ARBA00023098"/>
    </source>
</evidence>
<dbReference type="PANTHER" id="PTHR43856:SF1">
    <property type="entry name" value="MITOCHONDRIAL CARDIOLIPIN HYDROLASE"/>
    <property type="match status" value="1"/>
</dbReference>
<evidence type="ECO:0000256" key="1">
    <source>
        <dbReference type="ARBA" id="ARBA00000798"/>
    </source>
</evidence>
<evidence type="ECO:0000256" key="5">
    <source>
        <dbReference type="ARBA" id="ARBA00022963"/>
    </source>
</evidence>
<evidence type="ECO:0000256" key="2">
    <source>
        <dbReference type="ARBA" id="ARBA00008664"/>
    </source>
</evidence>
<comment type="similarity">
    <text evidence="2">Belongs to the phospholipase D family.</text>
</comment>
<evidence type="ECO:0000313" key="8">
    <source>
        <dbReference type="EMBL" id="MCM2580129.1"/>
    </source>
</evidence>